<dbReference type="Proteomes" id="UP001212152">
    <property type="component" value="Unassembled WGS sequence"/>
</dbReference>
<feature type="region of interest" description="Disordered" evidence="2">
    <location>
        <begin position="222"/>
        <end position="259"/>
    </location>
</feature>
<feature type="coiled-coil region" evidence="1">
    <location>
        <begin position="365"/>
        <end position="392"/>
    </location>
</feature>
<feature type="region of interest" description="Disordered" evidence="2">
    <location>
        <begin position="499"/>
        <end position="536"/>
    </location>
</feature>
<evidence type="ECO:0000256" key="1">
    <source>
        <dbReference type="SAM" id="Coils"/>
    </source>
</evidence>
<evidence type="ECO:0000256" key="2">
    <source>
        <dbReference type="SAM" id="MobiDB-lite"/>
    </source>
</evidence>
<feature type="compositionally biased region" description="Basic and acidic residues" evidence="2">
    <location>
        <begin position="225"/>
        <end position="249"/>
    </location>
</feature>
<feature type="region of interest" description="Disordered" evidence="2">
    <location>
        <begin position="1"/>
        <end position="90"/>
    </location>
</feature>
<reference evidence="3" key="1">
    <citation type="submission" date="2020-05" db="EMBL/GenBank/DDBJ databases">
        <title>Phylogenomic resolution of chytrid fungi.</title>
        <authorList>
            <person name="Stajich J.E."/>
            <person name="Amses K."/>
            <person name="Simmons R."/>
            <person name="Seto K."/>
            <person name="Myers J."/>
            <person name="Bonds A."/>
            <person name="Quandt C.A."/>
            <person name="Barry K."/>
            <person name="Liu P."/>
            <person name="Grigoriev I."/>
            <person name="Longcore J.E."/>
            <person name="James T.Y."/>
        </authorList>
    </citation>
    <scope>NUCLEOTIDE SEQUENCE</scope>
    <source>
        <strain evidence="3">JEL0379</strain>
    </source>
</reference>
<proteinExistence type="predicted"/>
<keyword evidence="1" id="KW-0175">Coiled coil</keyword>
<dbReference type="AlphaFoldDB" id="A0AAD5TI76"/>
<feature type="compositionally biased region" description="Polar residues" evidence="2">
    <location>
        <begin position="511"/>
        <end position="536"/>
    </location>
</feature>
<keyword evidence="4" id="KW-1185">Reference proteome</keyword>
<comment type="caution">
    <text evidence="3">The sequence shown here is derived from an EMBL/GenBank/DDBJ whole genome shotgun (WGS) entry which is preliminary data.</text>
</comment>
<organism evidence="3 4">
    <name type="scientific">Geranomyces variabilis</name>
    <dbReference type="NCBI Taxonomy" id="109894"/>
    <lineage>
        <taxon>Eukaryota</taxon>
        <taxon>Fungi</taxon>
        <taxon>Fungi incertae sedis</taxon>
        <taxon>Chytridiomycota</taxon>
        <taxon>Chytridiomycota incertae sedis</taxon>
        <taxon>Chytridiomycetes</taxon>
        <taxon>Spizellomycetales</taxon>
        <taxon>Powellomycetaceae</taxon>
        <taxon>Geranomyces</taxon>
    </lineage>
</organism>
<protein>
    <submittedName>
        <fullName evidence="3">Uncharacterized protein</fullName>
    </submittedName>
</protein>
<name>A0AAD5TI76_9FUNG</name>
<accession>A0AAD5TI76</accession>
<gene>
    <name evidence="3" type="ORF">HDU87_004878</name>
</gene>
<sequence length="536" mass="59424">MDTTYFIPLKTGPADDTSKPRLSRAISEGNLADKESMIHQPPMHSAPAGMSGNRSQPYDDSYGPSGRYAASYVTPNPSPNRPYGRQSVSSQSQVNVDGLVLRTKALLEHQMRTNLAFAEAVAAEYGRELSSRTEAQRRAFSVEQDRRLQLMEQATRRRVAEVEDSLRRQYEERCGAELSLQGNTADFTSEGSIPPAVHKRLIELQREVAILKTELSVQHRANRNLRREASRDRESMEGKASADADETRSRGSWSARADSSSPFVPEMIDYADLGNRSVQELCSMITRLAEDRSRVLKESAMLAARLEFAEAELTHPKPEDGSPDEYARARKSISWLEMLQTEVLLMEKNTKWTGQSGPDTRSAVAEKVSFMLSELRKQAQRLERLLGGASMRRMSVEQFRRGDNVWEQATRSSSRQTADLVSPTDMISMFDPFGQMRGDSREGGDVHPGIKTGGPGPTIGEQPYFPGVPFVPAATGSFMKNNEGYSQETLEQMWYSGLGVKGPVADEPEQAETTATANRDSARNGQATPSQSALQE</sequence>
<evidence type="ECO:0000313" key="4">
    <source>
        <dbReference type="Proteomes" id="UP001212152"/>
    </source>
</evidence>
<evidence type="ECO:0000313" key="3">
    <source>
        <dbReference type="EMBL" id="KAJ3176739.1"/>
    </source>
</evidence>
<dbReference type="EMBL" id="JADGJQ010000038">
    <property type="protein sequence ID" value="KAJ3176739.1"/>
    <property type="molecule type" value="Genomic_DNA"/>
</dbReference>